<protein>
    <submittedName>
        <fullName evidence="3">Amidohydrolase family protein</fullName>
    </submittedName>
</protein>
<dbReference type="Proteomes" id="UP000319263">
    <property type="component" value="Chromosome"/>
</dbReference>
<dbReference type="InterPro" id="IPR032466">
    <property type="entry name" value="Metal_Hydrolase"/>
</dbReference>
<dbReference type="Pfam" id="PF04909">
    <property type="entry name" value="Amidohydro_2"/>
    <property type="match status" value="1"/>
</dbReference>
<dbReference type="OrthoDB" id="8673349at2"/>
<feature type="domain" description="Amidohydrolase-related" evidence="2">
    <location>
        <begin position="2"/>
        <end position="174"/>
    </location>
</feature>
<dbReference type="PANTHER" id="PTHR21240:SF30">
    <property type="entry name" value="AMIDOHYDROLASE-RELATED DOMAIN-CONTAINING PROTEIN-RELATED"/>
    <property type="match status" value="1"/>
</dbReference>
<keyword evidence="4" id="KW-1185">Reference proteome</keyword>
<organism evidence="3 4">
    <name type="scientific">Microlunatus elymi</name>
    <dbReference type="NCBI Taxonomy" id="2596828"/>
    <lineage>
        <taxon>Bacteria</taxon>
        <taxon>Bacillati</taxon>
        <taxon>Actinomycetota</taxon>
        <taxon>Actinomycetes</taxon>
        <taxon>Propionibacteriales</taxon>
        <taxon>Propionibacteriaceae</taxon>
        <taxon>Microlunatus</taxon>
    </lineage>
</organism>
<dbReference type="GO" id="GO:0019748">
    <property type="term" value="P:secondary metabolic process"/>
    <property type="evidence" value="ECO:0007669"/>
    <property type="project" value="TreeGrafter"/>
</dbReference>
<keyword evidence="1" id="KW-0456">Lyase</keyword>
<evidence type="ECO:0000256" key="1">
    <source>
        <dbReference type="ARBA" id="ARBA00023239"/>
    </source>
</evidence>
<keyword evidence="3" id="KW-0378">Hydrolase</keyword>
<accession>A0A516PXT8</accession>
<name>A0A516PXT8_9ACTN</name>
<dbReference type="SUPFAM" id="SSF51556">
    <property type="entry name" value="Metallo-dependent hydrolases"/>
    <property type="match status" value="1"/>
</dbReference>
<dbReference type="InterPro" id="IPR006680">
    <property type="entry name" value="Amidohydro-rel"/>
</dbReference>
<dbReference type="InterPro" id="IPR032465">
    <property type="entry name" value="ACMSD"/>
</dbReference>
<dbReference type="Gene3D" id="3.20.20.140">
    <property type="entry name" value="Metal-dependent hydrolases"/>
    <property type="match status" value="1"/>
</dbReference>
<dbReference type="GO" id="GO:0005829">
    <property type="term" value="C:cytosol"/>
    <property type="evidence" value="ECO:0007669"/>
    <property type="project" value="TreeGrafter"/>
</dbReference>
<evidence type="ECO:0000313" key="3">
    <source>
        <dbReference type="EMBL" id="QDP95989.1"/>
    </source>
</evidence>
<proteinExistence type="predicted"/>
<gene>
    <name evidence="3" type="ORF">FOE78_08840</name>
</gene>
<dbReference type="EMBL" id="CP041692">
    <property type="protein sequence ID" value="QDP95989.1"/>
    <property type="molecule type" value="Genomic_DNA"/>
</dbReference>
<dbReference type="AlphaFoldDB" id="A0A516PXT8"/>
<sequence length="181" mass="20215">MLWDRAQSLDVPLYLHPSNGVDVADVLSGHPELIGPMWSWGIDTSSHVLRLIFGGVFDRFPTAKLLVGHMGEGLPYALWRLDSRWDFHHHHGVELSLGHPSAYLRRNLWVTTGGVCDVPPLRCAIDALGADRVLFATDYPFESIPVATEFLRSARIFEAEREMISHANAEQLLQIDPVPVG</sequence>
<dbReference type="KEGG" id="mik:FOE78_08840"/>
<dbReference type="GO" id="GO:0016831">
    <property type="term" value="F:carboxy-lyase activity"/>
    <property type="evidence" value="ECO:0007669"/>
    <property type="project" value="InterPro"/>
</dbReference>
<dbReference type="PANTHER" id="PTHR21240">
    <property type="entry name" value="2-AMINO-3-CARBOXYLMUCONATE-6-SEMIALDEHYDE DECARBOXYLASE"/>
    <property type="match status" value="1"/>
</dbReference>
<dbReference type="RefSeq" id="WP_143985955.1">
    <property type="nucleotide sequence ID" value="NZ_CP041692.1"/>
</dbReference>
<evidence type="ECO:0000313" key="4">
    <source>
        <dbReference type="Proteomes" id="UP000319263"/>
    </source>
</evidence>
<dbReference type="GO" id="GO:0016787">
    <property type="term" value="F:hydrolase activity"/>
    <property type="evidence" value="ECO:0007669"/>
    <property type="project" value="UniProtKB-KW"/>
</dbReference>
<evidence type="ECO:0000259" key="2">
    <source>
        <dbReference type="Pfam" id="PF04909"/>
    </source>
</evidence>
<reference evidence="3 4" key="1">
    <citation type="submission" date="2019-07" db="EMBL/GenBank/DDBJ databases">
        <title>Microlunatus dokdonensis sp. nov. isolated from the rhizospheric soil of the wild plant Elymus tsukushiensis.</title>
        <authorList>
            <person name="Ghim S.-Y."/>
            <person name="Hwang Y.-J."/>
            <person name="Son J.-S."/>
            <person name="Shin J.-H."/>
        </authorList>
    </citation>
    <scope>NUCLEOTIDE SEQUENCE [LARGE SCALE GENOMIC DNA]</scope>
    <source>
        <strain evidence="3 4">KUDC0627</strain>
    </source>
</reference>